<reference evidence="1 2" key="1">
    <citation type="submission" date="2021-03" db="EMBL/GenBank/DDBJ databases">
        <title>Genomic Encyclopedia of Type Strains, Phase IV (KMG-IV): sequencing the most valuable type-strain genomes for metagenomic binning, comparative biology and taxonomic classification.</title>
        <authorList>
            <person name="Goeker M."/>
        </authorList>
    </citation>
    <scope>NUCLEOTIDE SEQUENCE [LARGE SCALE GENOMIC DNA]</scope>
    <source>
        <strain evidence="1 2">DSM 28650</strain>
    </source>
</reference>
<gene>
    <name evidence="1" type="ORF">J2Z44_002497</name>
</gene>
<protein>
    <recommendedName>
        <fullName evidence="3">DUF4352 domain-containing protein</fullName>
    </recommendedName>
</protein>
<proteinExistence type="predicted"/>
<comment type="caution">
    <text evidence="1">The sequence shown here is derived from an EMBL/GenBank/DDBJ whole genome shotgun (WGS) entry which is preliminary data.</text>
</comment>
<name>A0ABS4K4G2_9CLOT</name>
<sequence length="177" mass="20769">MKKSKLTMLLLVSILLLFGYRYYKVNHNVPLKFTMECYEKGSYADCEGIKVKVVSSETRKSDAKNNIGTEYIDLVVNTEIVNTTAEVKNAMHLIESSMVIEYYRVQTGNLKLDKGDLKNVQPGEKLLLTQVYTLEKEYYEKGIEKDNIYIYLQEKFYPNEIKEKYNEGIRYRKIMKI</sequence>
<accession>A0ABS4K4G2</accession>
<dbReference type="EMBL" id="JAGGLL010000018">
    <property type="protein sequence ID" value="MBP2022674.1"/>
    <property type="molecule type" value="Genomic_DNA"/>
</dbReference>
<evidence type="ECO:0000313" key="1">
    <source>
        <dbReference type="EMBL" id="MBP2022674.1"/>
    </source>
</evidence>
<dbReference type="RefSeq" id="WP_021285294.1">
    <property type="nucleotide sequence ID" value="NZ_JAGGLL010000018.1"/>
</dbReference>
<evidence type="ECO:0000313" key="2">
    <source>
        <dbReference type="Proteomes" id="UP001519308"/>
    </source>
</evidence>
<keyword evidence="2" id="KW-1185">Reference proteome</keyword>
<organism evidence="1 2">
    <name type="scientific">Clostridium punense</name>
    <dbReference type="NCBI Taxonomy" id="1054297"/>
    <lineage>
        <taxon>Bacteria</taxon>
        <taxon>Bacillati</taxon>
        <taxon>Bacillota</taxon>
        <taxon>Clostridia</taxon>
        <taxon>Eubacteriales</taxon>
        <taxon>Clostridiaceae</taxon>
        <taxon>Clostridium</taxon>
    </lineage>
</organism>
<evidence type="ECO:0008006" key="3">
    <source>
        <dbReference type="Google" id="ProtNLM"/>
    </source>
</evidence>
<dbReference type="Proteomes" id="UP001519308">
    <property type="component" value="Unassembled WGS sequence"/>
</dbReference>